<dbReference type="SUPFAM" id="SSF55961">
    <property type="entry name" value="Bet v1-like"/>
    <property type="match status" value="1"/>
</dbReference>
<evidence type="ECO:0000313" key="3">
    <source>
        <dbReference type="EMBL" id="SEQ28634.1"/>
    </source>
</evidence>
<dbReference type="EMBL" id="FOFA01000003">
    <property type="protein sequence ID" value="SEQ28634.1"/>
    <property type="molecule type" value="Genomic_DNA"/>
</dbReference>
<dbReference type="STRING" id="1036181.SAMN05421756_10337"/>
<sequence length="268" mass="28112">MELTHRLRVPARPDEVWTVVLDPRRLAELLPGTVVDSVAGDSFTGTMKIKLASSLLVLAGSGRYVSTDDGARGAVVTTEGADRRGDAGVEARHTISLAPAAGSPAETEVTVTTTSSWTGRPARLGEGVVADAVQRVVEHVGERITARVAEGLPWAPSTPDARGATTAEAVVDHPVELGDDLGDLDAPDPSRPAAAVPAPSPSPSPAPRPPRPAQPEAYVYRPYDNAAEPHLEAVRTFSRVVVRRLVPYAGLAALGVFALAGAVRRIRR</sequence>
<dbReference type="PANTHER" id="PTHR38588">
    <property type="entry name" value="BLL0334 PROTEIN"/>
    <property type="match status" value="1"/>
</dbReference>
<dbReference type="AlphaFoldDB" id="A0A1H9ESG5"/>
<dbReference type="OrthoDB" id="9808623at2"/>
<feature type="region of interest" description="Disordered" evidence="1">
    <location>
        <begin position="177"/>
        <end position="216"/>
    </location>
</feature>
<feature type="compositionally biased region" description="Acidic residues" evidence="1">
    <location>
        <begin position="177"/>
        <end position="186"/>
    </location>
</feature>
<protein>
    <submittedName>
        <fullName evidence="3">Carbon monoxide dehydrogenase subunit G</fullName>
    </submittedName>
</protein>
<name>A0A1H9ESG5_9ACTN</name>
<evidence type="ECO:0000256" key="2">
    <source>
        <dbReference type="SAM" id="Phobius"/>
    </source>
</evidence>
<dbReference type="InterPro" id="IPR010419">
    <property type="entry name" value="CO_DH_gsu"/>
</dbReference>
<dbReference type="PANTHER" id="PTHR38588:SF1">
    <property type="entry name" value="BLL0334 PROTEIN"/>
    <property type="match status" value="1"/>
</dbReference>
<dbReference type="Proteomes" id="UP000198504">
    <property type="component" value="Unassembled WGS sequence"/>
</dbReference>
<feature type="transmembrane region" description="Helical" evidence="2">
    <location>
        <begin position="245"/>
        <end position="263"/>
    </location>
</feature>
<evidence type="ECO:0000256" key="1">
    <source>
        <dbReference type="SAM" id="MobiDB-lite"/>
    </source>
</evidence>
<accession>A0A1H9ESG5</accession>
<keyword evidence="2" id="KW-0812">Transmembrane</keyword>
<keyword evidence="4" id="KW-1185">Reference proteome</keyword>
<reference evidence="4" key="1">
    <citation type="submission" date="2016-10" db="EMBL/GenBank/DDBJ databases">
        <authorList>
            <person name="Varghese N."/>
            <person name="Submissions S."/>
        </authorList>
    </citation>
    <scope>NUCLEOTIDE SEQUENCE [LARGE SCALE GENOMIC DNA]</scope>
    <source>
        <strain evidence="4">CGMCC 4.6856</strain>
    </source>
</reference>
<organism evidence="3 4">
    <name type="scientific">Microlunatus flavus</name>
    <dbReference type="NCBI Taxonomy" id="1036181"/>
    <lineage>
        <taxon>Bacteria</taxon>
        <taxon>Bacillati</taxon>
        <taxon>Actinomycetota</taxon>
        <taxon>Actinomycetes</taxon>
        <taxon>Propionibacteriales</taxon>
        <taxon>Propionibacteriaceae</taxon>
        <taxon>Microlunatus</taxon>
    </lineage>
</organism>
<keyword evidence="2" id="KW-1133">Transmembrane helix</keyword>
<keyword evidence="2" id="KW-0472">Membrane</keyword>
<dbReference type="Pfam" id="PF06240">
    <property type="entry name" value="COXG"/>
    <property type="match status" value="1"/>
</dbReference>
<dbReference type="Gene3D" id="3.30.530.20">
    <property type="match status" value="1"/>
</dbReference>
<feature type="compositionally biased region" description="Pro residues" evidence="1">
    <location>
        <begin position="198"/>
        <end position="213"/>
    </location>
</feature>
<gene>
    <name evidence="3" type="ORF">SAMN05421756_10337</name>
</gene>
<dbReference type="RefSeq" id="WP_091178636.1">
    <property type="nucleotide sequence ID" value="NZ_FOFA01000003.1"/>
</dbReference>
<proteinExistence type="predicted"/>
<dbReference type="InterPro" id="IPR023393">
    <property type="entry name" value="START-like_dom_sf"/>
</dbReference>
<evidence type="ECO:0000313" key="4">
    <source>
        <dbReference type="Proteomes" id="UP000198504"/>
    </source>
</evidence>